<gene>
    <name evidence="2" type="ORF">LCGC14_2869550</name>
</gene>
<sequence length="104" mass="11704">PFVFGDNFARFGKAGQAAEMRDEPNAVGIPTKAYPGNDEKHFLSDSRYDEWLEGVAVDVLKLLLYKGTVVWPMNGIGTGRAELRERAPRIYKAIKRIEHLLEAN</sequence>
<name>A0A0F8Y386_9ZZZZ</name>
<feature type="domain" description="DUF7831" evidence="1">
    <location>
        <begin position="2"/>
        <end position="95"/>
    </location>
</feature>
<accession>A0A0F8Y386</accession>
<dbReference type="EMBL" id="LAZR01055669">
    <property type="protein sequence ID" value="KKK75852.1"/>
    <property type="molecule type" value="Genomic_DNA"/>
</dbReference>
<feature type="non-terminal residue" evidence="2">
    <location>
        <position position="1"/>
    </location>
</feature>
<protein>
    <recommendedName>
        <fullName evidence="1">DUF7831 domain-containing protein</fullName>
    </recommendedName>
</protein>
<organism evidence="2">
    <name type="scientific">marine sediment metagenome</name>
    <dbReference type="NCBI Taxonomy" id="412755"/>
    <lineage>
        <taxon>unclassified sequences</taxon>
        <taxon>metagenomes</taxon>
        <taxon>ecological metagenomes</taxon>
    </lineage>
</organism>
<evidence type="ECO:0000313" key="2">
    <source>
        <dbReference type="EMBL" id="KKK75852.1"/>
    </source>
</evidence>
<dbReference type="AlphaFoldDB" id="A0A0F8Y386"/>
<comment type="caution">
    <text evidence="2">The sequence shown here is derived from an EMBL/GenBank/DDBJ whole genome shotgun (WGS) entry which is preliminary data.</text>
</comment>
<dbReference type="InterPro" id="IPR057153">
    <property type="entry name" value="DUF7831"/>
</dbReference>
<proteinExistence type="predicted"/>
<reference evidence="2" key="1">
    <citation type="journal article" date="2015" name="Nature">
        <title>Complex archaea that bridge the gap between prokaryotes and eukaryotes.</title>
        <authorList>
            <person name="Spang A."/>
            <person name="Saw J.H."/>
            <person name="Jorgensen S.L."/>
            <person name="Zaremba-Niedzwiedzka K."/>
            <person name="Martijn J."/>
            <person name="Lind A.E."/>
            <person name="van Eijk R."/>
            <person name="Schleper C."/>
            <person name="Guy L."/>
            <person name="Ettema T.J."/>
        </authorList>
    </citation>
    <scope>NUCLEOTIDE SEQUENCE</scope>
</reference>
<evidence type="ECO:0000259" key="1">
    <source>
        <dbReference type="Pfam" id="PF25176"/>
    </source>
</evidence>
<dbReference type="Pfam" id="PF25176">
    <property type="entry name" value="DUF7831"/>
    <property type="match status" value="1"/>
</dbReference>